<dbReference type="Proteomes" id="UP000435036">
    <property type="component" value="Unassembled WGS sequence"/>
</dbReference>
<dbReference type="EMBL" id="WSQA01000001">
    <property type="protein sequence ID" value="MVZ60631.1"/>
    <property type="molecule type" value="Genomic_DNA"/>
</dbReference>
<evidence type="ECO:0000256" key="1">
    <source>
        <dbReference type="ARBA" id="ARBA00004442"/>
    </source>
</evidence>
<keyword evidence="5" id="KW-0998">Cell outer membrane</keyword>
<comment type="caution">
    <text evidence="8">The sequence shown here is derived from an EMBL/GenBank/DDBJ whole genome shotgun (WGS) entry which is preliminary data.</text>
</comment>
<gene>
    <name evidence="8" type="ORF">GQF63_01215</name>
</gene>
<evidence type="ECO:0000256" key="2">
    <source>
        <dbReference type="ARBA" id="ARBA00006275"/>
    </source>
</evidence>
<evidence type="ECO:0000313" key="9">
    <source>
        <dbReference type="Proteomes" id="UP000435036"/>
    </source>
</evidence>
<dbReference type="RefSeq" id="WP_160367267.1">
    <property type="nucleotide sequence ID" value="NZ_WSQA01000001.1"/>
</dbReference>
<dbReference type="PROSITE" id="PS51257">
    <property type="entry name" value="PROKAR_LIPOPROTEIN"/>
    <property type="match status" value="1"/>
</dbReference>
<keyword evidence="4" id="KW-0472">Membrane</keyword>
<sequence>MKLKYIYISLLSLGLLSSCDKYLDVEPKGIIIPNKLDDYDKLLNSPTTTNSFSQYLIYASDDIHTDFTTNAVDPRTNIYYWKTILDTDNDASPVIWSEFYRQIYNANIIINNVGKAVDGSESRKNQLLAEALTNRAEAHFNLLTAFSKAYDDKTASSLPGIPWVTYTDVTNKTPDRSTLQATLDLIIKDLQQAESLLSNTRLNKTRVNKAVASAVLTRVYLYMGNYEEVAKYAELALKEPHSFRNYNDYYSVYEFPSEETDPEILWLRASTDDAQIYYINYANDLLNLYGPDDLRGVLFPADYYGLGWYMKQTRGWGNFGISFMEMKLSQAEALAHQNKLTEALAILNEIRELRTAATAFKPFSSSNKEEVIKAILLERRKELAFGSNRWMDMKRLAKQGRGSKSIRQSVDFENLISIDPNSFEYTFEIPSRVLMFNPDMQKNF</sequence>
<keyword evidence="3" id="KW-0732">Signal</keyword>
<dbReference type="InterPro" id="IPR012944">
    <property type="entry name" value="SusD_RagB_dom"/>
</dbReference>
<dbReference type="GO" id="GO:0009279">
    <property type="term" value="C:cell outer membrane"/>
    <property type="evidence" value="ECO:0007669"/>
    <property type="project" value="UniProtKB-SubCell"/>
</dbReference>
<evidence type="ECO:0000256" key="5">
    <source>
        <dbReference type="ARBA" id="ARBA00023237"/>
    </source>
</evidence>
<keyword evidence="9" id="KW-1185">Reference proteome</keyword>
<comment type="similarity">
    <text evidence="2">Belongs to the SusD family.</text>
</comment>
<evidence type="ECO:0000259" key="6">
    <source>
        <dbReference type="Pfam" id="PF07980"/>
    </source>
</evidence>
<dbReference type="InterPro" id="IPR033985">
    <property type="entry name" value="SusD-like_N"/>
</dbReference>
<feature type="domain" description="RagB/SusD" evidence="6">
    <location>
        <begin position="326"/>
        <end position="443"/>
    </location>
</feature>
<dbReference type="SUPFAM" id="SSF48452">
    <property type="entry name" value="TPR-like"/>
    <property type="match status" value="1"/>
</dbReference>
<evidence type="ECO:0000313" key="8">
    <source>
        <dbReference type="EMBL" id="MVZ60631.1"/>
    </source>
</evidence>
<reference evidence="8 9" key="1">
    <citation type="submission" date="2019-12" db="EMBL/GenBank/DDBJ databases">
        <authorList>
            <person name="Dong K."/>
        </authorList>
    </citation>
    <scope>NUCLEOTIDE SEQUENCE [LARGE SCALE GENOMIC DNA]</scope>
    <source>
        <strain evidence="8 9">JCM 31225</strain>
    </source>
</reference>
<proteinExistence type="inferred from homology"/>
<dbReference type="OrthoDB" id="697229at2"/>
<dbReference type="Gene3D" id="1.25.40.390">
    <property type="match status" value="1"/>
</dbReference>
<accession>A0A6N8KWJ7</accession>
<evidence type="ECO:0000259" key="7">
    <source>
        <dbReference type="Pfam" id="PF14322"/>
    </source>
</evidence>
<dbReference type="InterPro" id="IPR011990">
    <property type="entry name" value="TPR-like_helical_dom_sf"/>
</dbReference>
<dbReference type="AlphaFoldDB" id="A0A6N8KWJ7"/>
<dbReference type="Pfam" id="PF14322">
    <property type="entry name" value="SusD-like_3"/>
    <property type="match status" value="1"/>
</dbReference>
<evidence type="ECO:0000256" key="4">
    <source>
        <dbReference type="ARBA" id="ARBA00023136"/>
    </source>
</evidence>
<organism evidence="8 9">
    <name type="scientific">Sphingobacterium humi</name>
    <dbReference type="NCBI Taxonomy" id="1796905"/>
    <lineage>
        <taxon>Bacteria</taxon>
        <taxon>Pseudomonadati</taxon>
        <taxon>Bacteroidota</taxon>
        <taxon>Sphingobacteriia</taxon>
        <taxon>Sphingobacteriales</taxon>
        <taxon>Sphingobacteriaceae</taxon>
        <taxon>Sphingobacterium</taxon>
    </lineage>
</organism>
<evidence type="ECO:0000256" key="3">
    <source>
        <dbReference type="ARBA" id="ARBA00022729"/>
    </source>
</evidence>
<comment type="subcellular location">
    <subcellularLocation>
        <location evidence="1">Cell outer membrane</location>
    </subcellularLocation>
</comment>
<protein>
    <submittedName>
        <fullName evidence="8">RagB/SusD family nutrient uptake outer membrane protein</fullName>
    </submittedName>
</protein>
<dbReference type="Pfam" id="PF07980">
    <property type="entry name" value="SusD_RagB"/>
    <property type="match status" value="1"/>
</dbReference>
<feature type="domain" description="SusD-like N-terminal" evidence="7">
    <location>
        <begin position="21"/>
        <end position="221"/>
    </location>
</feature>
<name>A0A6N8KWJ7_9SPHI</name>